<organism evidence="7 8">
    <name type="scientific">Coniella lustricola</name>
    <dbReference type="NCBI Taxonomy" id="2025994"/>
    <lineage>
        <taxon>Eukaryota</taxon>
        <taxon>Fungi</taxon>
        <taxon>Dikarya</taxon>
        <taxon>Ascomycota</taxon>
        <taxon>Pezizomycotina</taxon>
        <taxon>Sordariomycetes</taxon>
        <taxon>Sordariomycetidae</taxon>
        <taxon>Diaporthales</taxon>
        <taxon>Schizoparmaceae</taxon>
        <taxon>Coniella</taxon>
    </lineage>
</organism>
<evidence type="ECO:0000256" key="5">
    <source>
        <dbReference type="PROSITE-ProRule" id="PRU00708"/>
    </source>
</evidence>
<dbReference type="OrthoDB" id="1908178at2759"/>
<dbReference type="PROSITE" id="PS51375">
    <property type="entry name" value="PPR"/>
    <property type="match status" value="1"/>
</dbReference>
<comment type="similarity">
    <text evidence="1">Belongs to the CCM1 family.</text>
</comment>
<dbReference type="AlphaFoldDB" id="A0A2T3AGI3"/>
<comment type="function">
    <text evidence="3">Regulates mitochondrial small subunit maturation by controlling 15S rRNA 5'-end processing. Localizes to the 5' precursor of the 15S rRNA in a position that is subsequently occupied by mS47 in the mature yeast mtSSU. Uses structure and sequence-specific RNA recognition, binding to a single-stranded region of the precursor and specifically recognizing bases -6 to -1. The exchange of Ccm1 for mS47 is coupled to the irreversible removal of precursor rRNA that is accompanied by conformational changes of the mitoribosomal proteins uS5m and mS26. These conformational changes signal completion of 5'-end rRNA processing through protection of the mature 5'-end of the 15S rRNA and stabilization of mS47. The removal of the 5' precursor together with the dissociation of Ccm1 may be catalyzed by the 5'-3' exoribonuclease Pet127. Involved in the specific removal of group I introns in mitochondrial encoded transcripts.</text>
</comment>
<keyword evidence="2" id="KW-0677">Repeat</keyword>
<gene>
    <name evidence="7" type="ORF">BD289DRAFT_426121</name>
</gene>
<evidence type="ECO:0000256" key="2">
    <source>
        <dbReference type="ARBA" id="ARBA00022737"/>
    </source>
</evidence>
<proteinExistence type="inferred from homology"/>
<accession>A0A2T3AGI3</accession>
<evidence type="ECO:0000256" key="6">
    <source>
        <dbReference type="SAM" id="MobiDB-lite"/>
    </source>
</evidence>
<keyword evidence="8" id="KW-1185">Reference proteome</keyword>
<feature type="repeat" description="PPR" evidence="5">
    <location>
        <begin position="319"/>
        <end position="353"/>
    </location>
</feature>
<feature type="region of interest" description="Disordered" evidence="6">
    <location>
        <begin position="32"/>
        <end position="52"/>
    </location>
</feature>
<dbReference type="PANTHER" id="PTHR47447:SF17">
    <property type="entry name" value="OS12G0638900 PROTEIN"/>
    <property type="match status" value="1"/>
</dbReference>
<evidence type="ECO:0000256" key="1">
    <source>
        <dbReference type="ARBA" id="ARBA00006192"/>
    </source>
</evidence>
<evidence type="ECO:0008006" key="9">
    <source>
        <dbReference type="Google" id="ProtNLM"/>
    </source>
</evidence>
<evidence type="ECO:0000256" key="3">
    <source>
        <dbReference type="ARBA" id="ARBA00044493"/>
    </source>
</evidence>
<name>A0A2T3AGI3_9PEZI</name>
<dbReference type="InterPro" id="IPR002885">
    <property type="entry name" value="PPR_rpt"/>
</dbReference>
<evidence type="ECO:0000313" key="8">
    <source>
        <dbReference type="Proteomes" id="UP000241462"/>
    </source>
</evidence>
<reference evidence="7 8" key="1">
    <citation type="journal article" date="2018" name="Mycol. Prog.">
        <title>Coniella lustricola, a new species from submerged detritus.</title>
        <authorList>
            <person name="Raudabaugh D.B."/>
            <person name="Iturriaga T."/>
            <person name="Carver A."/>
            <person name="Mondo S."/>
            <person name="Pangilinan J."/>
            <person name="Lipzen A."/>
            <person name="He G."/>
            <person name="Amirebrahimi M."/>
            <person name="Grigoriev I.V."/>
            <person name="Miller A.N."/>
        </authorList>
    </citation>
    <scope>NUCLEOTIDE SEQUENCE [LARGE SCALE GENOMIC DNA]</scope>
    <source>
        <strain evidence="7 8">B22-T-1</strain>
    </source>
</reference>
<protein>
    <recommendedName>
        <fullName evidence="9">Pentatricopeptide repeat protein</fullName>
    </recommendedName>
</protein>
<dbReference type="NCBIfam" id="TIGR00756">
    <property type="entry name" value="PPR"/>
    <property type="match status" value="1"/>
</dbReference>
<dbReference type="EMBL" id="KZ678392">
    <property type="protein sequence ID" value="PSR97321.1"/>
    <property type="molecule type" value="Genomic_DNA"/>
</dbReference>
<comment type="subunit">
    <text evidence="4">Binds to mitochondrial small subunit 15S rRNA.</text>
</comment>
<dbReference type="InterPro" id="IPR011990">
    <property type="entry name" value="TPR-like_helical_dom_sf"/>
</dbReference>
<dbReference type="InParanoid" id="A0A2T3AGI3"/>
<sequence length="672" mass="77380">MKISSRIEGSFCGAFRNIKRHSKPWLRADPAHRAGAVHGRPSRPSQQQQRRADDYIQGALRLQQPDRPDFFVAWVPSSVPVKSFSASPNACYGASSFVATPITKRWNHSGAEKEAEVSEKWTDHGRHANFFQDKQEMLSLVDQTQTTTLDDHLNFVRDPYMRGYAAPNGPELAVSDLRDDQEFPSFFEVMKGSDSVQQDIVKLWRAIQRRLANPYKTDISYVYSLYEKIPEPRMSYLHSKIRHNLLKVLGHEEKNHGAMLRYFSVVADIQRSGLLLTRSEWNVMMSFAARYVGISTETEVTAALQLWKEMETRAGIKGNSVSFNILFDVASKAGNFVLAEMLYEEMEKRGLKFNRYHHVSLIHFFGLRMDSDGVRAAYKEMVESGEMIDTVVLNCVIAGFLRCGEEYAAESVYDKMKKAHERLPAMPYRNYMNNKVITKVLMLFAKLSQQHPTAAEINPTARRLTTTDTLATTTATLENNEGASKAENPDSGKQVRHLRRHFQEIAPIVPDIQTYRILLNHYAVRLASLDKVARFLDDMKWYRVPLHGAVFLALFKGFAIHGGPKGQQWSPQRLNSVWQAFNSALNENVNDLYVDIWMAKWILRAFRRCDTRDKVWEVWTELRPRCETDFKADQVAPFEDFLLTLFKDGYEQRPVRDQGMFGHTVRQRSWIR</sequence>
<dbReference type="Proteomes" id="UP000241462">
    <property type="component" value="Unassembled WGS sequence"/>
</dbReference>
<dbReference type="STRING" id="2025994.A0A2T3AGI3"/>
<dbReference type="Pfam" id="PF01535">
    <property type="entry name" value="PPR"/>
    <property type="match status" value="2"/>
</dbReference>
<evidence type="ECO:0000313" key="7">
    <source>
        <dbReference type="EMBL" id="PSR97321.1"/>
    </source>
</evidence>
<dbReference type="PANTHER" id="PTHR47447">
    <property type="entry name" value="OS03G0856100 PROTEIN"/>
    <property type="match status" value="1"/>
</dbReference>
<evidence type="ECO:0000256" key="4">
    <source>
        <dbReference type="ARBA" id="ARBA00044511"/>
    </source>
</evidence>
<dbReference type="Gene3D" id="1.25.40.10">
    <property type="entry name" value="Tetratricopeptide repeat domain"/>
    <property type="match status" value="2"/>
</dbReference>